<feature type="domain" description="General stress protein 17M-like" evidence="3">
    <location>
        <begin position="12"/>
        <end position="94"/>
    </location>
</feature>
<evidence type="ECO:0000313" key="7">
    <source>
        <dbReference type="Proteomes" id="UP000257479"/>
    </source>
</evidence>
<dbReference type="EMBL" id="JYIY01000067">
    <property type="protein sequence ID" value="KJL37288.1"/>
    <property type="molecule type" value="Genomic_DNA"/>
</dbReference>
<feature type="transmembrane region" description="Helical" evidence="2">
    <location>
        <begin position="66"/>
        <end position="86"/>
    </location>
</feature>
<reference evidence="5 6" key="1">
    <citation type="submission" date="2015-02" db="EMBL/GenBank/DDBJ databases">
        <title>Draft genome sequences of ten Microbacterium spp. with emphasis on heavy metal contaminated environments.</title>
        <authorList>
            <person name="Corretto E."/>
        </authorList>
    </citation>
    <scope>NUCLEOTIDE SEQUENCE [LARGE SCALE GENOMIC DNA]</scope>
    <source>
        <strain evidence="5 6">DSM 18659</strain>
    </source>
</reference>
<keyword evidence="2" id="KW-0472">Membrane</keyword>
<sequence length="190" mass="20420">MSMMSGPAPEGEVVASFPAYEGAQKAVSALIAADIPARDIMIVGHDVRSVERVTGRLGWAAAARSGAVNGLLLGMLFSFIFVFGTANVPIQTFVGVMIVGIAFGMLLSLLMFAVVRRRRDFASVMQMVAERYDVTVAPTSIHRAREVVGHRAPHPHPPVAERSPIDDEPPRYGERITPPASRPDDETPAS</sequence>
<gene>
    <name evidence="4" type="ORF">DCP95_05305</name>
    <name evidence="5" type="ORF">RR49_01011</name>
</gene>
<name>A0A0F0LW03_9MICO</name>
<reference evidence="4 7" key="2">
    <citation type="journal article" date="2018" name="Nat. Biotechnol.">
        <title>A standardized bacterial taxonomy based on genome phylogeny substantially revises the tree of life.</title>
        <authorList>
            <person name="Parks D.H."/>
            <person name="Chuvochina M."/>
            <person name="Waite D.W."/>
            <person name="Rinke C."/>
            <person name="Skarshewski A."/>
            <person name="Chaumeil P.A."/>
            <person name="Hugenholtz P."/>
        </authorList>
    </citation>
    <scope>NUCLEOTIDE SEQUENCE [LARGE SCALE GENOMIC DNA]</scope>
    <source>
        <strain evidence="4">UBA9152</strain>
    </source>
</reference>
<dbReference type="Proteomes" id="UP000257479">
    <property type="component" value="Unassembled WGS sequence"/>
</dbReference>
<protein>
    <recommendedName>
        <fullName evidence="3">General stress protein 17M-like domain-containing protein</fullName>
    </recommendedName>
</protein>
<evidence type="ECO:0000313" key="5">
    <source>
        <dbReference type="EMBL" id="KJL37288.1"/>
    </source>
</evidence>
<organism evidence="5 6">
    <name type="scientific">Microbacterium ginsengisoli</name>
    <dbReference type="NCBI Taxonomy" id="400772"/>
    <lineage>
        <taxon>Bacteria</taxon>
        <taxon>Bacillati</taxon>
        <taxon>Actinomycetota</taxon>
        <taxon>Actinomycetes</taxon>
        <taxon>Micrococcales</taxon>
        <taxon>Microbacteriaceae</taxon>
        <taxon>Microbacterium</taxon>
    </lineage>
</organism>
<evidence type="ECO:0000313" key="4">
    <source>
        <dbReference type="EMBL" id="HAN23975.1"/>
    </source>
</evidence>
<dbReference type="Proteomes" id="UP000033451">
    <property type="component" value="Unassembled WGS sequence"/>
</dbReference>
<evidence type="ECO:0000256" key="2">
    <source>
        <dbReference type="SAM" id="Phobius"/>
    </source>
</evidence>
<dbReference type="InterPro" id="IPR025889">
    <property type="entry name" value="GSP17M-like_dom"/>
</dbReference>
<comment type="caution">
    <text evidence="5">The sequence shown here is derived from an EMBL/GenBank/DDBJ whole genome shotgun (WGS) entry which is preliminary data.</text>
</comment>
<evidence type="ECO:0000259" key="3">
    <source>
        <dbReference type="Pfam" id="PF11181"/>
    </source>
</evidence>
<evidence type="ECO:0000313" key="6">
    <source>
        <dbReference type="Proteomes" id="UP000033451"/>
    </source>
</evidence>
<dbReference type="PATRIC" id="fig|400772.4.peg.1037"/>
<dbReference type="Pfam" id="PF11181">
    <property type="entry name" value="YflT"/>
    <property type="match status" value="1"/>
</dbReference>
<feature type="transmembrane region" description="Helical" evidence="2">
    <location>
        <begin position="92"/>
        <end position="115"/>
    </location>
</feature>
<dbReference type="EMBL" id="DMNG01000089">
    <property type="protein sequence ID" value="HAN23975.1"/>
    <property type="molecule type" value="Genomic_DNA"/>
</dbReference>
<feature type="region of interest" description="Disordered" evidence="1">
    <location>
        <begin position="146"/>
        <end position="190"/>
    </location>
</feature>
<dbReference type="AlphaFoldDB" id="A0A0F0LW03"/>
<accession>A0A0F0LW03</accession>
<evidence type="ECO:0000256" key="1">
    <source>
        <dbReference type="SAM" id="MobiDB-lite"/>
    </source>
</evidence>
<dbReference type="STRING" id="400772.RR49_01011"/>
<dbReference type="OrthoDB" id="3381462at2"/>
<keyword evidence="6" id="KW-1185">Reference proteome</keyword>
<keyword evidence="2" id="KW-1133">Transmembrane helix</keyword>
<keyword evidence="2" id="KW-0812">Transmembrane</keyword>
<proteinExistence type="predicted"/>
<feature type="compositionally biased region" description="Basic and acidic residues" evidence="1">
    <location>
        <begin position="163"/>
        <end position="174"/>
    </location>
</feature>
<dbReference type="RefSeq" id="WP_045246971.1">
    <property type="nucleotide sequence ID" value="NZ_DAIQHQ010000008.1"/>
</dbReference>